<evidence type="ECO:0008006" key="4">
    <source>
        <dbReference type="Google" id="ProtNLM"/>
    </source>
</evidence>
<evidence type="ECO:0000313" key="1">
    <source>
        <dbReference type="EMBL" id="WMN08018.1"/>
    </source>
</evidence>
<protein>
    <recommendedName>
        <fullName evidence="4">DUF4382 domain-containing protein</fullName>
    </recommendedName>
</protein>
<evidence type="ECO:0000313" key="3">
    <source>
        <dbReference type="Proteomes" id="UP001244443"/>
    </source>
</evidence>
<gene>
    <name evidence="2" type="ORF">QYS47_28130</name>
    <name evidence="1" type="ORF">QYS48_30760</name>
</gene>
<dbReference type="Proteomes" id="UP001232019">
    <property type="component" value="Chromosome"/>
</dbReference>
<reference evidence="2 3" key="1">
    <citation type="submission" date="2023-08" db="EMBL/GenBank/DDBJ databases">
        <title>Comparative genomics and taxonomic characterization of three novel marine species of genus Marivirga.</title>
        <authorList>
            <person name="Muhammad N."/>
            <person name="Kim S.-G."/>
        </authorList>
    </citation>
    <scope>NUCLEOTIDE SEQUENCE</scope>
    <source>
        <strain evidence="1 3">ABR2-2</strain>
        <strain evidence="2">BKB1-2</strain>
    </source>
</reference>
<dbReference type="AlphaFoldDB" id="A0AA51ZW15"/>
<dbReference type="EMBL" id="CP129970">
    <property type="protein sequence ID" value="WMN08018.1"/>
    <property type="molecule type" value="Genomic_DNA"/>
</dbReference>
<name>A0AA51ZW15_9BACT</name>
<evidence type="ECO:0000313" key="2">
    <source>
        <dbReference type="EMBL" id="WNB17777.1"/>
    </source>
</evidence>
<sequence length="235" mass="25721">MKQLTKIKMKESVKYLAIIFIALVFTACDDETNSSPSVSFSFKGNTSASTVSAGRSIANTLEFTSGTIKLSRIQFEVETEDVDSVEVEIERVIEIDFATGETSPNLENLVFPIGTYEEARVELELLDENSDPSVVLEGTFTDSDNETHPIRFEFNSGETFEVEKEGRVVFGEGAQVLAEVTFDPVVWFAGVTLEELSSATKNDNGVIVISETSNADIFDIAADGLDLATEVEIKM</sequence>
<dbReference type="Proteomes" id="UP001244443">
    <property type="component" value="Chromosome"/>
</dbReference>
<keyword evidence="3" id="KW-1185">Reference proteome</keyword>
<accession>A0AA51RBI8</accession>
<dbReference type="KEGG" id="marp:QYS47_28130"/>
<accession>A0AA51ZW15</accession>
<dbReference type="RefSeq" id="WP_308358355.1">
    <property type="nucleotide sequence ID" value="NZ_CP129968.2"/>
</dbReference>
<dbReference type="EMBL" id="CP129968">
    <property type="protein sequence ID" value="WNB17777.1"/>
    <property type="molecule type" value="Genomic_DNA"/>
</dbReference>
<proteinExistence type="predicted"/>
<dbReference type="PROSITE" id="PS51257">
    <property type="entry name" value="PROKAR_LIPOPROTEIN"/>
    <property type="match status" value="1"/>
</dbReference>
<organism evidence="2">
    <name type="scientific">Marivirga arenosa</name>
    <dbReference type="NCBI Taxonomy" id="3059076"/>
    <lineage>
        <taxon>Bacteria</taxon>
        <taxon>Pseudomonadati</taxon>
        <taxon>Bacteroidota</taxon>
        <taxon>Cytophagia</taxon>
        <taxon>Cytophagales</taxon>
        <taxon>Marivirgaceae</taxon>
        <taxon>Marivirga</taxon>
    </lineage>
</organism>